<evidence type="ECO:0000259" key="7">
    <source>
        <dbReference type="PROSITE" id="PS50115"/>
    </source>
</evidence>
<feature type="domain" description="Arf-GAP" evidence="7">
    <location>
        <begin position="6"/>
        <end position="126"/>
    </location>
</feature>
<evidence type="ECO:0000256" key="4">
    <source>
        <dbReference type="ARBA" id="ARBA00022833"/>
    </source>
</evidence>
<dbReference type="GeneID" id="18933048"/>
<evidence type="ECO:0000256" key="5">
    <source>
        <dbReference type="PROSITE-ProRule" id="PRU00288"/>
    </source>
</evidence>
<dbReference type="InParanoid" id="F4RPP2"/>
<feature type="compositionally biased region" description="Basic and acidic residues" evidence="6">
    <location>
        <begin position="428"/>
        <end position="437"/>
    </location>
</feature>
<feature type="compositionally biased region" description="Basic and acidic residues" evidence="6">
    <location>
        <begin position="359"/>
        <end position="368"/>
    </location>
</feature>
<dbReference type="PANTHER" id="PTHR46395:SF1">
    <property type="entry name" value="ADP-RIBOSYLATION FACTOR GTPASE-ACTIVATING PROTEIN 1"/>
    <property type="match status" value="1"/>
</dbReference>
<dbReference type="CDD" id="cd08830">
    <property type="entry name" value="ArfGap_ArfGap1"/>
    <property type="match status" value="1"/>
</dbReference>
<keyword evidence="2" id="KW-0479">Metal-binding</keyword>
<accession>F4RPP2</accession>
<dbReference type="InterPro" id="IPR001164">
    <property type="entry name" value="ArfGAP_dom"/>
</dbReference>
<evidence type="ECO:0000256" key="1">
    <source>
        <dbReference type="ARBA" id="ARBA00022468"/>
    </source>
</evidence>
<feature type="compositionally biased region" description="Polar residues" evidence="6">
    <location>
        <begin position="373"/>
        <end position="383"/>
    </location>
</feature>
<dbReference type="KEGG" id="mlr:MELLADRAFT_78049"/>
<dbReference type="SUPFAM" id="SSF57863">
    <property type="entry name" value="ArfGap/RecO-like zinc finger"/>
    <property type="match status" value="1"/>
</dbReference>
<dbReference type="GO" id="GO:0000139">
    <property type="term" value="C:Golgi membrane"/>
    <property type="evidence" value="ECO:0007669"/>
    <property type="project" value="TreeGrafter"/>
</dbReference>
<dbReference type="OrthoDB" id="983479at2759"/>
<evidence type="ECO:0000256" key="3">
    <source>
        <dbReference type="ARBA" id="ARBA00022771"/>
    </source>
</evidence>
<dbReference type="InterPro" id="IPR038508">
    <property type="entry name" value="ArfGAP_dom_sf"/>
</dbReference>
<evidence type="ECO:0000313" key="9">
    <source>
        <dbReference type="Proteomes" id="UP000001072"/>
    </source>
</evidence>
<protein>
    <recommendedName>
        <fullName evidence="7">Arf-GAP domain-containing protein</fullName>
    </recommendedName>
</protein>
<sequence>MAGEYQPILSSLIQESDNKLCADCSAPAPQWASVSYGIFICLNCSGSHRSLGVHLSFVRSVTLDKWSQSQVDKMKLGGNAKWKKWCLEAGQAENYSNQMSIPVLYNTHFAAQYRDKLTAELEGRTWSPSDTPPTIIEPNPSSSTPSGTLRKPRTGLGSLSSRSASPSTPSGSNPSPGSNNKKLENESYFASLGSANANRSDTLPPSQGGKYVGFGSNSNSPNPSDSIDQSWNDTSATAVLSKGWGFLSSTLSQINDNVVKPAQEKVVDPELQSQVWSIASKFQKTVIDVTKVGSGIAAEGLKVAAEQAKAHGYDIGSLGSDQLETFSKTGDQLGEYHTVDSFDQDHKGHHEDEDEEHDHDDQEFRDVGDSYTAVPTGNQISGEDSNDWKTMAPLTAARQNSNLSVKSQTSNPTSNKKSNLTNSKSGKAKADDGWDEW</sequence>
<name>F4RPP2_MELLP</name>
<dbReference type="GO" id="GO:0032012">
    <property type="term" value="P:regulation of ARF protein signal transduction"/>
    <property type="evidence" value="ECO:0007669"/>
    <property type="project" value="TreeGrafter"/>
</dbReference>
<feature type="compositionally biased region" description="Basic and acidic residues" evidence="6">
    <location>
        <begin position="342"/>
        <end position="351"/>
    </location>
</feature>
<feature type="compositionally biased region" description="Low complexity" evidence="6">
    <location>
        <begin position="154"/>
        <end position="179"/>
    </location>
</feature>
<dbReference type="HOGENOM" id="CLU_044516_2_2_1"/>
<dbReference type="InterPro" id="IPR037278">
    <property type="entry name" value="ARFGAP/RecO"/>
</dbReference>
<dbReference type="FunFam" id="1.10.220.150:FF:000014">
    <property type="entry name" value="ADP-ribosylation factor GTPase-activating protein"/>
    <property type="match status" value="1"/>
</dbReference>
<feature type="compositionally biased region" description="Polar residues" evidence="6">
    <location>
        <begin position="195"/>
        <end position="205"/>
    </location>
</feature>
<feature type="region of interest" description="Disordered" evidence="6">
    <location>
        <begin position="123"/>
        <end position="183"/>
    </location>
</feature>
<keyword evidence="1" id="KW-0343">GTPase activation</keyword>
<gene>
    <name evidence="8" type="ORF">MELLADRAFT_78049</name>
</gene>
<dbReference type="Pfam" id="PF01412">
    <property type="entry name" value="ArfGap"/>
    <property type="match status" value="1"/>
</dbReference>
<feature type="region of interest" description="Disordered" evidence="6">
    <location>
        <begin position="342"/>
        <end position="437"/>
    </location>
</feature>
<dbReference type="PROSITE" id="PS50115">
    <property type="entry name" value="ARFGAP"/>
    <property type="match status" value="1"/>
</dbReference>
<dbReference type="GO" id="GO:0030100">
    <property type="term" value="P:regulation of endocytosis"/>
    <property type="evidence" value="ECO:0007669"/>
    <property type="project" value="TreeGrafter"/>
</dbReference>
<dbReference type="RefSeq" id="XP_007411063.1">
    <property type="nucleotide sequence ID" value="XM_007411001.1"/>
</dbReference>
<feature type="region of interest" description="Disordered" evidence="6">
    <location>
        <begin position="195"/>
        <end position="231"/>
    </location>
</feature>
<evidence type="ECO:0000256" key="6">
    <source>
        <dbReference type="SAM" id="MobiDB-lite"/>
    </source>
</evidence>
<dbReference type="Gene3D" id="1.10.220.150">
    <property type="entry name" value="Arf GTPase activating protein"/>
    <property type="match status" value="1"/>
</dbReference>
<reference evidence="9" key="1">
    <citation type="journal article" date="2011" name="Proc. Natl. Acad. Sci. U.S.A.">
        <title>Obligate biotrophy features unraveled by the genomic analysis of rust fungi.</title>
        <authorList>
            <person name="Duplessis S."/>
            <person name="Cuomo C.A."/>
            <person name="Lin Y.-C."/>
            <person name="Aerts A."/>
            <person name="Tisserant E."/>
            <person name="Veneault-Fourrey C."/>
            <person name="Joly D.L."/>
            <person name="Hacquard S."/>
            <person name="Amselem J."/>
            <person name="Cantarel B.L."/>
            <person name="Chiu R."/>
            <person name="Coutinho P.M."/>
            <person name="Feau N."/>
            <person name="Field M."/>
            <person name="Frey P."/>
            <person name="Gelhaye E."/>
            <person name="Goldberg J."/>
            <person name="Grabherr M.G."/>
            <person name="Kodira C.D."/>
            <person name="Kohler A."/>
            <person name="Kuees U."/>
            <person name="Lindquist E.A."/>
            <person name="Lucas S.M."/>
            <person name="Mago R."/>
            <person name="Mauceli E."/>
            <person name="Morin E."/>
            <person name="Murat C."/>
            <person name="Pangilinan J.L."/>
            <person name="Park R."/>
            <person name="Pearson M."/>
            <person name="Quesneville H."/>
            <person name="Rouhier N."/>
            <person name="Sakthikumar S."/>
            <person name="Salamov A.A."/>
            <person name="Schmutz J."/>
            <person name="Selles B."/>
            <person name="Shapiro H."/>
            <person name="Tanguay P."/>
            <person name="Tuskan G.A."/>
            <person name="Henrissat B."/>
            <person name="Van de Peer Y."/>
            <person name="Rouze P."/>
            <person name="Ellis J.G."/>
            <person name="Dodds P.N."/>
            <person name="Schein J.E."/>
            <person name="Zhong S."/>
            <person name="Hamelin R.C."/>
            <person name="Grigoriev I.V."/>
            <person name="Szabo L.J."/>
            <person name="Martin F."/>
        </authorList>
    </citation>
    <scope>NUCLEOTIDE SEQUENCE [LARGE SCALE GENOMIC DNA]</scope>
    <source>
        <strain evidence="9">98AG31 / pathotype 3-4-7</strain>
    </source>
</reference>
<dbReference type="PANTHER" id="PTHR46395">
    <property type="entry name" value="ADP-RIBOSYLATION FACTOR GTPASE-ACTIVATING PROTEIN 1"/>
    <property type="match status" value="1"/>
</dbReference>
<evidence type="ECO:0000313" key="8">
    <source>
        <dbReference type="EMBL" id="EGG05574.1"/>
    </source>
</evidence>
<dbReference type="PRINTS" id="PR00405">
    <property type="entry name" value="REVINTRACTNG"/>
</dbReference>
<dbReference type="STRING" id="747676.F4RPP2"/>
<keyword evidence="3 5" id="KW-0863">Zinc-finger</keyword>
<keyword evidence="9" id="KW-1185">Reference proteome</keyword>
<dbReference type="GO" id="GO:0005096">
    <property type="term" value="F:GTPase activator activity"/>
    <property type="evidence" value="ECO:0007669"/>
    <property type="project" value="UniProtKB-KW"/>
</dbReference>
<dbReference type="eggNOG" id="KOG0704">
    <property type="taxonomic scope" value="Eukaryota"/>
</dbReference>
<dbReference type="SMART" id="SM00105">
    <property type="entry name" value="ArfGap"/>
    <property type="match status" value="1"/>
</dbReference>
<dbReference type="Proteomes" id="UP000001072">
    <property type="component" value="Unassembled WGS sequence"/>
</dbReference>
<evidence type="ECO:0000256" key="2">
    <source>
        <dbReference type="ARBA" id="ARBA00022723"/>
    </source>
</evidence>
<organism evidence="9">
    <name type="scientific">Melampsora larici-populina (strain 98AG31 / pathotype 3-4-7)</name>
    <name type="common">Poplar leaf rust fungus</name>
    <dbReference type="NCBI Taxonomy" id="747676"/>
    <lineage>
        <taxon>Eukaryota</taxon>
        <taxon>Fungi</taxon>
        <taxon>Dikarya</taxon>
        <taxon>Basidiomycota</taxon>
        <taxon>Pucciniomycotina</taxon>
        <taxon>Pucciniomycetes</taxon>
        <taxon>Pucciniales</taxon>
        <taxon>Melampsoraceae</taxon>
        <taxon>Melampsora</taxon>
    </lineage>
</organism>
<dbReference type="AlphaFoldDB" id="F4RPP2"/>
<proteinExistence type="predicted"/>
<dbReference type="GO" id="GO:0008270">
    <property type="term" value="F:zinc ion binding"/>
    <property type="evidence" value="ECO:0007669"/>
    <property type="project" value="UniProtKB-KW"/>
</dbReference>
<dbReference type="FunCoup" id="F4RPP2">
    <property type="interactions" value="300"/>
</dbReference>
<feature type="compositionally biased region" description="Low complexity" evidence="6">
    <location>
        <begin position="406"/>
        <end position="425"/>
    </location>
</feature>
<feature type="compositionally biased region" description="Low complexity" evidence="6">
    <location>
        <begin position="216"/>
        <end position="226"/>
    </location>
</feature>
<dbReference type="EMBL" id="GL883112">
    <property type="protein sequence ID" value="EGG05574.1"/>
    <property type="molecule type" value="Genomic_DNA"/>
</dbReference>
<dbReference type="VEuPathDB" id="FungiDB:MELLADRAFT_78049"/>
<keyword evidence="4" id="KW-0862">Zinc</keyword>